<dbReference type="InterPro" id="IPR008927">
    <property type="entry name" value="6-PGluconate_DH-like_C_sf"/>
</dbReference>
<dbReference type="InterPro" id="IPR003099">
    <property type="entry name" value="Prephen_DH"/>
</dbReference>
<evidence type="ECO:0000256" key="6">
    <source>
        <dbReference type="ARBA" id="ARBA00022605"/>
    </source>
</evidence>
<dbReference type="InterPro" id="IPR036291">
    <property type="entry name" value="NAD(P)-bd_dom_sf"/>
</dbReference>
<evidence type="ECO:0000256" key="10">
    <source>
        <dbReference type="ARBA" id="ARBA00049260"/>
    </source>
</evidence>
<dbReference type="Gene3D" id="1.10.3660.10">
    <property type="entry name" value="6-phosphogluconate dehydrogenase C-terminal like domain"/>
    <property type="match status" value="1"/>
</dbReference>
<proteinExistence type="inferred from homology"/>
<dbReference type="InterPro" id="IPR046825">
    <property type="entry name" value="PDH_C"/>
</dbReference>
<dbReference type="UniPathway" id="UPA00122">
    <property type="reaction ID" value="UER00961"/>
</dbReference>
<keyword evidence="7" id="KW-0560">Oxidoreductase</keyword>
<feature type="domain" description="Prephenate/arogenate dehydrogenase" evidence="11">
    <location>
        <begin position="2"/>
        <end position="289"/>
    </location>
</feature>
<dbReference type="FunFam" id="1.10.3660.10:FF:000003">
    <property type="entry name" value="Prephenate dehydrogenase"/>
    <property type="match status" value="1"/>
</dbReference>
<evidence type="ECO:0000256" key="8">
    <source>
        <dbReference type="ARBA" id="ARBA00023027"/>
    </source>
</evidence>
<dbReference type="GO" id="GO:0006571">
    <property type="term" value="P:tyrosine biosynthetic process"/>
    <property type="evidence" value="ECO:0007669"/>
    <property type="project" value="UniProtKB-UniPathway"/>
</dbReference>
<dbReference type="SUPFAM" id="SSF48179">
    <property type="entry name" value="6-phosphogluconate dehydrogenase C-terminal domain-like"/>
    <property type="match status" value="1"/>
</dbReference>
<dbReference type="Gene3D" id="3.40.50.720">
    <property type="entry name" value="NAD(P)-binding Rossmann-like Domain"/>
    <property type="match status" value="1"/>
</dbReference>
<dbReference type="AlphaFoldDB" id="A0A231PXV0"/>
<dbReference type="PANTHER" id="PTHR21363">
    <property type="entry name" value="PREPHENATE DEHYDROGENASE"/>
    <property type="match status" value="1"/>
</dbReference>
<feature type="domain" description="ACT" evidence="12">
    <location>
        <begin position="294"/>
        <end position="363"/>
    </location>
</feature>
<dbReference type="SUPFAM" id="SSF55021">
    <property type="entry name" value="ACT-like"/>
    <property type="match status" value="1"/>
</dbReference>
<evidence type="ECO:0000313" key="14">
    <source>
        <dbReference type="Proteomes" id="UP000215261"/>
    </source>
</evidence>
<dbReference type="EMBL" id="LUGO01000059">
    <property type="protein sequence ID" value="OXS39439.1"/>
    <property type="molecule type" value="Genomic_DNA"/>
</dbReference>
<evidence type="ECO:0000256" key="9">
    <source>
        <dbReference type="ARBA" id="ARBA00023141"/>
    </source>
</evidence>
<dbReference type="FunFam" id="3.40.50.720:FF:000208">
    <property type="entry name" value="Prephenate dehydrogenase"/>
    <property type="match status" value="1"/>
</dbReference>
<evidence type="ECO:0000256" key="2">
    <source>
        <dbReference type="ARBA" id="ARBA00007964"/>
    </source>
</evidence>
<evidence type="ECO:0000313" key="13">
    <source>
        <dbReference type="EMBL" id="OXS39439.1"/>
    </source>
</evidence>
<keyword evidence="6" id="KW-0028">Amino-acid biosynthesis</keyword>
<organism evidence="13 14">
    <name type="scientific">Ligilactobacillus agilis</name>
    <dbReference type="NCBI Taxonomy" id="1601"/>
    <lineage>
        <taxon>Bacteria</taxon>
        <taxon>Bacillati</taxon>
        <taxon>Bacillota</taxon>
        <taxon>Bacilli</taxon>
        <taxon>Lactobacillales</taxon>
        <taxon>Lactobacillaceae</taxon>
        <taxon>Ligilactobacillus</taxon>
    </lineage>
</organism>
<dbReference type="GO" id="GO:0004665">
    <property type="term" value="F:prephenate dehydrogenase (NADP+) activity"/>
    <property type="evidence" value="ECO:0007669"/>
    <property type="project" value="InterPro"/>
</dbReference>
<dbReference type="InterPro" id="IPR045865">
    <property type="entry name" value="ACT-like_dom_sf"/>
</dbReference>
<dbReference type="SUPFAM" id="SSF51735">
    <property type="entry name" value="NAD(P)-binding Rossmann-fold domains"/>
    <property type="match status" value="1"/>
</dbReference>
<dbReference type="GO" id="GO:0008977">
    <property type="term" value="F:prephenate dehydrogenase (NAD+) activity"/>
    <property type="evidence" value="ECO:0007669"/>
    <property type="project" value="UniProtKB-EC"/>
</dbReference>
<sequence length="363" mass="39680">MIKVAIKGLGLIGTSLALALKKQTEEVKIYGLDKQQTSLDFALSHGIIDECLTSLADLSEIDYLLLAGPVSVIIEDIHSLRNAKVKAGLVVLDVGSSKQSIMQAATTLPPTITFIGGHPMAGSHKSGVRAGRSDLFENAFFFLLPTNEQSQAKLASVKSLLAPTKAKWLEITPQRHDLIVGQISHLPHIIAAGLVNQTNEQFKHEPLGLQVVAGGFKSLTRIAAADPTMWTAICLNNQTVILKELAAYQETLAQIKQQLVLRDGKAIQTFFAQAQQVRRNLEHNSEKGSHPYYDLFLNIPDHPGEIAKITQRLAQANLNLVNIQILEVREEVNGVLHLTFGQAASLETARNLLAGEYELVERE</sequence>
<keyword evidence="5" id="KW-0827">Tyrosine biosynthesis</keyword>
<dbReference type="NCBIfam" id="NF005107">
    <property type="entry name" value="PRK06545.1-5"/>
    <property type="match status" value="1"/>
</dbReference>
<dbReference type="RefSeq" id="WP_089144360.1">
    <property type="nucleotide sequence ID" value="NZ_LUGD01000015.1"/>
</dbReference>
<dbReference type="PROSITE" id="PS51671">
    <property type="entry name" value="ACT"/>
    <property type="match status" value="1"/>
</dbReference>
<gene>
    <name evidence="13" type="ORF">AYP69_07150</name>
</gene>
<protein>
    <recommendedName>
        <fullName evidence="4">Prephenate dehydrogenase</fullName>
        <ecNumber evidence="3">1.3.1.12</ecNumber>
    </recommendedName>
</protein>
<evidence type="ECO:0000259" key="11">
    <source>
        <dbReference type="PROSITE" id="PS51176"/>
    </source>
</evidence>
<dbReference type="Proteomes" id="UP000215261">
    <property type="component" value="Unassembled WGS sequence"/>
</dbReference>
<dbReference type="GO" id="GO:0070403">
    <property type="term" value="F:NAD+ binding"/>
    <property type="evidence" value="ECO:0007669"/>
    <property type="project" value="InterPro"/>
</dbReference>
<comment type="caution">
    <text evidence="13">The sequence shown here is derived from an EMBL/GenBank/DDBJ whole genome shotgun (WGS) entry which is preliminary data.</text>
</comment>
<dbReference type="InterPro" id="IPR046826">
    <property type="entry name" value="PDH_N"/>
</dbReference>
<dbReference type="InterPro" id="IPR002912">
    <property type="entry name" value="ACT_dom"/>
</dbReference>
<name>A0A231PXV0_9LACO</name>
<accession>A0A231PXV0</accession>
<dbReference type="EC" id="1.3.1.12" evidence="3"/>
<keyword evidence="8" id="KW-0520">NAD</keyword>
<dbReference type="PROSITE" id="PS51176">
    <property type="entry name" value="PDH_ADH"/>
    <property type="match status" value="1"/>
</dbReference>
<dbReference type="Pfam" id="PF02153">
    <property type="entry name" value="PDH_N"/>
    <property type="match status" value="1"/>
</dbReference>
<dbReference type="InterPro" id="IPR050812">
    <property type="entry name" value="Preph/Arog_dehydrog"/>
</dbReference>
<evidence type="ECO:0000256" key="7">
    <source>
        <dbReference type="ARBA" id="ARBA00023002"/>
    </source>
</evidence>
<comment type="similarity">
    <text evidence="2">Belongs to the prephenate/arogenate dehydrogenase family.</text>
</comment>
<dbReference type="Pfam" id="PF20463">
    <property type="entry name" value="PDH_C"/>
    <property type="match status" value="1"/>
</dbReference>
<evidence type="ECO:0000256" key="1">
    <source>
        <dbReference type="ARBA" id="ARBA00005067"/>
    </source>
</evidence>
<evidence type="ECO:0000259" key="12">
    <source>
        <dbReference type="PROSITE" id="PS51671"/>
    </source>
</evidence>
<evidence type="ECO:0000256" key="5">
    <source>
        <dbReference type="ARBA" id="ARBA00022498"/>
    </source>
</evidence>
<keyword evidence="9" id="KW-0057">Aromatic amino acid biosynthesis</keyword>
<evidence type="ECO:0000256" key="3">
    <source>
        <dbReference type="ARBA" id="ARBA00012068"/>
    </source>
</evidence>
<dbReference type="Gene3D" id="3.30.70.260">
    <property type="match status" value="1"/>
</dbReference>
<reference evidence="13 14" key="1">
    <citation type="submission" date="2016-03" db="EMBL/GenBank/DDBJ databases">
        <title>Sequencing of Lactobacillus Species from Commercial Turkeys.</title>
        <authorList>
            <person name="Johnson T.J."/>
            <person name="Youmans B.P."/>
            <person name="Case K.A."/>
        </authorList>
    </citation>
    <scope>NUCLEOTIDE SEQUENCE [LARGE SCALE GENOMIC DNA]</scope>
    <source>
        <strain evidence="13 14">UMNLA1</strain>
    </source>
</reference>
<comment type="pathway">
    <text evidence="1">Amino-acid biosynthesis; L-tyrosine biosynthesis; (4-hydroxyphenyl)pyruvate from prephenate (NAD(+) route): step 1/1.</text>
</comment>
<comment type="catalytic activity">
    <reaction evidence="10">
        <text>prephenate + NAD(+) = 3-(4-hydroxyphenyl)pyruvate + CO2 + NADH</text>
        <dbReference type="Rhea" id="RHEA:13869"/>
        <dbReference type="ChEBI" id="CHEBI:16526"/>
        <dbReference type="ChEBI" id="CHEBI:29934"/>
        <dbReference type="ChEBI" id="CHEBI:36242"/>
        <dbReference type="ChEBI" id="CHEBI:57540"/>
        <dbReference type="ChEBI" id="CHEBI:57945"/>
        <dbReference type="EC" id="1.3.1.12"/>
    </reaction>
</comment>
<evidence type="ECO:0000256" key="4">
    <source>
        <dbReference type="ARBA" id="ARBA00016891"/>
    </source>
</evidence>
<dbReference type="PANTHER" id="PTHR21363:SF0">
    <property type="entry name" value="PREPHENATE DEHYDROGENASE [NADP(+)]"/>
    <property type="match status" value="1"/>
</dbReference>